<dbReference type="InterPro" id="IPR044844">
    <property type="entry name" value="Trans_IPPS_euk-type"/>
</dbReference>
<gene>
    <name evidence="2" type="ORF">G3M70_01165</name>
</gene>
<dbReference type="AlphaFoldDB" id="A0A7T0BTE2"/>
<sequence length="373" mass="41995">MNDWEYCEQALPKVSRTFALNICVLEGDLKNSILVAYLFCRIVDTVEDAADLDANIKVRLLEEFSRIIQDPEVRASSLSKWVGDCCAVDGTENDLDLLSNTEAVFRAFDTLPKNHQEQIIPSVSEMALGMAYFQQKFDSSGLTLLESQEELEEYCFFVAGLVGEMLCNLFFQALPNLPPASKKTMRETAVSFGLGLQMTNISKDMIVDRSRGWSYIPRAYISEAGLTVEAFSDGGEEDKSLKVLSRILNKTMGHLEDALRFTLAIPSSATRIRLFCIWPLWMAMETVAVLHNNKALLKSDDPVKITRKTVRRILRRTRLICFSDLLLKWSFGGIQKRAQLENPPRFDLNALKSRLKILGLGSPQSADKEAQYG</sequence>
<dbReference type="SUPFAM" id="SSF48576">
    <property type="entry name" value="Terpenoid synthases"/>
    <property type="match status" value="1"/>
</dbReference>
<dbReference type="InterPro" id="IPR002060">
    <property type="entry name" value="Squ/phyt_synthse"/>
</dbReference>
<dbReference type="Gene3D" id="1.10.600.10">
    <property type="entry name" value="Farnesyl Diphosphate Synthase"/>
    <property type="match status" value="1"/>
</dbReference>
<dbReference type="InterPro" id="IPR019845">
    <property type="entry name" value="Squalene/phytoene_synthase_CS"/>
</dbReference>
<evidence type="ECO:0000313" key="3">
    <source>
        <dbReference type="Proteomes" id="UP000594688"/>
    </source>
</evidence>
<dbReference type="GO" id="GO:0045338">
    <property type="term" value="P:farnesyl diphosphate metabolic process"/>
    <property type="evidence" value="ECO:0007669"/>
    <property type="project" value="InterPro"/>
</dbReference>
<dbReference type="GO" id="GO:0051996">
    <property type="term" value="F:squalene synthase [NAD(P)H] activity"/>
    <property type="evidence" value="ECO:0007669"/>
    <property type="project" value="InterPro"/>
</dbReference>
<dbReference type="SFLD" id="SFLDG01018">
    <property type="entry name" value="Squalene/Phytoene_Synthase_Lik"/>
    <property type="match status" value="1"/>
</dbReference>
<dbReference type="InterPro" id="IPR008949">
    <property type="entry name" value="Isoprenoid_synthase_dom_sf"/>
</dbReference>
<evidence type="ECO:0000256" key="1">
    <source>
        <dbReference type="ARBA" id="ARBA00022679"/>
    </source>
</evidence>
<dbReference type="SFLD" id="SFLDS00005">
    <property type="entry name" value="Isoprenoid_Synthase_Type_I"/>
    <property type="match status" value="1"/>
</dbReference>
<name>A0A7T0BTE2_9BACT</name>
<dbReference type="Pfam" id="PF00494">
    <property type="entry name" value="SQS_PSY"/>
    <property type="match status" value="1"/>
</dbReference>
<dbReference type="PANTHER" id="PTHR11626">
    <property type="entry name" value="FARNESYL-DIPHOSPHATE FARNESYLTRANSFERASE"/>
    <property type="match status" value="1"/>
</dbReference>
<organism evidence="2 3">
    <name type="scientific">Candidatus Nitronauta litoralis</name>
    <dbReference type="NCBI Taxonomy" id="2705533"/>
    <lineage>
        <taxon>Bacteria</taxon>
        <taxon>Pseudomonadati</taxon>
        <taxon>Nitrospinota/Tectimicrobiota group</taxon>
        <taxon>Nitrospinota</taxon>
        <taxon>Nitrospinia</taxon>
        <taxon>Nitrospinales</taxon>
        <taxon>Nitrospinaceae</taxon>
        <taxon>Candidatus Nitronauta</taxon>
    </lineage>
</organism>
<reference evidence="2 3" key="1">
    <citation type="submission" date="2020-02" db="EMBL/GenBank/DDBJ databases">
        <title>Genomic and physiological characterization of two novel Nitrospinaceae genera.</title>
        <authorList>
            <person name="Mueller A.J."/>
            <person name="Jung M.-Y."/>
            <person name="Strachan C.R."/>
            <person name="Herbold C.W."/>
            <person name="Kirkegaard R.H."/>
            <person name="Daims H."/>
        </authorList>
    </citation>
    <scope>NUCLEOTIDE SEQUENCE [LARGE SCALE GENOMIC DNA]</scope>
    <source>
        <strain evidence="2">EB</strain>
    </source>
</reference>
<proteinExistence type="predicted"/>
<accession>A0A7T0BTE2</accession>
<dbReference type="KEGG" id="nli:G3M70_01165"/>
<protein>
    <submittedName>
        <fullName evidence="2">Squalene/phytoene synthase family protein</fullName>
    </submittedName>
</protein>
<dbReference type="Proteomes" id="UP000594688">
    <property type="component" value="Chromosome"/>
</dbReference>
<dbReference type="PANTHER" id="PTHR11626:SF2">
    <property type="entry name" value="SQUALENE SYNTHASE"/>
    <property type="match status" value="1"/>
</dbReference>
<dbReference type="PROSITE" id="PS01044">
    <property type="entry name" value="SQUALEN_PHYTOEN_SYN_1"/>
    <property type="match status" value="1"/>
</dbReference>
<dbReference type="EMBL" id="CP048685">
    <property type="protein sequence ID" value="QPJ60568.1"/>
    <property type="molecule type" value="Genomic_DNA"/>
</dbReference>
<keyword evidence="1" id="KW-0808">Transferase</keyword>
<evidence type="ECO:0000313" key="2">
    <source>
        <dbReference type="EMBL" id="QPJ60568.1"/>
    </source>
</evidence>